<name>A0A078K7E1_PLAYE</name>
<accession>A0A078K7E1</accession>
<reference evidence="9" key="3">
    <citation type="submission" date="2014-05" db="EMBL/GenBank/DDBJ databases">
        <authorList>
            <person name="Aslett A.Martin."/>
            <person name="De Silva Nishadi"/>
        </authorList>
    </citation>
    <scope>NUCLEOTIDE SEQUENCE</scope>
    <source>
        <strain evidence="9">YM</strain>
    </source>
</reference>
<dbReference type="OrthoDB" id="330185at2759"/>
<evidence type="ECO:0000313" key="11">
    <source>
        <dbReference type="Proteomes" id="UP000072874"/>
    </source>
</evidence>
<keyword evidence="5 8" id="KW-0256">Endoplasmic reticulum</keyword>
<keyword evidence="4 8" id="KW-0812">Transmembrane</keyword>
<comment type="subcellular location">
    <subcellularLocation>
        <location evidence="1 8">Endoplasmic reticulum membrane</location>
        <topology evidence="1 8">Multi-pass membrane protein</topology>
    </subcellularLocation>
</comment>
<dbReference type="Proteomes" id="UP000072874">
    <property type="component" value="Chromosome 12"/>
</dbReference>
<comment type="function">
    <text evidence="8">Component of the signal peptidase complex (SPC) which catalyzes the cleavage of N-terminal signal sequences from nascent proteins as they are translocated into the lumen of the endoplasmic reticulum. Enhances the enzymatic activity of SPC and facilitates the interactions between different components of the translocation site.</text>
</comment>
<dbReference type="GO" id="GO:0005787">
    <property type="term" value="C:signal peptidase complex"/>
    <property type="evidence" value="ECO:0007669"/>
    <property type="project" value="UniProtKB-UniRule"/>
</dbReference>
<evidence type="ECO:0000256" key="5">
    <source>
        <dbReference type="ARBA" id="ARBA00022824"/>
    </source>
</evidence>
<evidence type="ECO:0000313" key="9">
    <source>
        <dbReference type="EMBL" id="CDU19376.1"/>
    </source>
</evidence>
<evidence type="ECO:0000256" key="8">
    <source>
        <dbReference type="RuleBase" id="RU368033"/>
    </source>
</evidence>
<proteinExistence type="inferred from homology"/>
<sequence length="183" mass="21929">MFSKKPQSENKDSTYIVKNLYSENELKKVTQDYLSEEIRNLNIYENVKYSNIRILLSIILIIIGGYCCIFVNHKNEPILMIQFLAAFFSISIILYIWEYFYFEDYFMIIETNDNKAVKLFLKFDIKTSCLILNYKLNKTVYSTPFELMKLYNEQGYLMEDYARHTLKQFISNHGKNFKLTNKK</sequence>
<dbReference type="OMA" id="FFEDIFM"/>
<evidence type="ECO:0000313" key="12">
    <source>
        <dbReference type="Proteomes" id="UP000072904"/>
    </source>
</evidence>
<gene>
    <name evidence="10" type="ORF">PY17X_1221000</name>
    <name evidence="9" type="ORF">PYYM_1220400</name>
</gene>
<dbReference type="RefSeq" id="XP_022812628.1">
    <property type="nucleotide sequence ID" value="XM_022956778.1"/>
</dbReference>
<evidence type="ECO:0000256" key="1">
    <source>
        <dbReference type="ARBA" id="ARBA00004477"/>
    </source>
</evidence>
<feature type="transmembrane region" description="Helical" evidence="8">
    <location>
        <begin position="78"/>
        <end position="97"/>
    </location>
</feature>
<dbReference type="AlphaFoldDB" id="A0A078K7E1"/>
<dbReference type="VEuPathDB" id="PlasmoDB:PYYM_1220400"/>
<dbReference type="Pfam" id="PF06703">
    <property type="entry name" value="SPC25"/>
    <property type="match status" value="1"/>
</dbReference>
<protein>
    <recommendedName>
        <fullName evidence="3 8">Signal peptidase complex subunit 2</fullName>
    </recommendedName>
</protein>
<evidence type="ECO:0000256" key="7">
    <source>
        <dbReference type="ARBA" id="ARBA00023136"/>
    </source>
</evidence>
<reference evidence="10" key="2">
    <citation type="submission" date="2014-05" db="EMBL/GenBank/DDBJ databases">
        <authorList>
            <person name="Aslett M.A."/>
            <person name="De Silva N."/>
        </authorList>
    </citation>
    <scope>NUCLEOTIDE SEQUENCE</scope>
    <source>
        <strain evidence="10">17X</strain>
    </source>
</reference>
<evidence type="ECO:0000256" key="2">
    <source>
        <dbReference type="ARBA" id="ARBA00007324"/>
    </source>
</evidence>
<dbReference type="EMBL" id="LK934640">
    <property type="protein sequence ID" value="CDU19376.1"/>
    <property type="molecule type" value="Genomic_DNA"/>
</dbReference>
<keyword evidence="6 8" id="KW-1133">Transmembrane helix</keyword>
<comment type="similarity">
    <text evidence="2 8">Belongs to the SPCS2 family.</text>
</comment>
<dbReference type="VEuPathDB" id="PlasmoDB:PY17X_1221000"/>
<dbReference type="Proteomes" id="UP000072904">
    <property type="component" value="Chromosome 12"/>
</dbReference>
<evidence type="ECO:0000313" key="10">
    <source>
        <dbReference type="EMBL" id="VTZ80011.1"/>
    </source>
</evidence>
<evidence type="ECO:0000256" key="4">
    <source>
        <dbReference type="ARBA" id="ARBA00022692"/>
    </source>
</evidence>
<evidence type="ECO:0000256" key="6">
    <source>
        <dbReference type="ARBA" id="ARBA00022989"/>
    </source>
</evidence>
<dbReference type="EMBL" id="LM993666">
    <property type="protein sequence ID" value="VTZ80011.1"/>
    <property type="molecule type" value="Genomic_DNA"/>
</dbReference>
<dbReference type="VEuPathDB" id="PlasmoDB:Py17XNL_001205376"/>
<dbReference type="GeneID" id="34860023"/>
<feature type="transmembrane region" description="Helical" evidence="8">
    <location>
        <begin position="54"/>
        <end position="72"/>
    </location>
</feature>
<dbReference type="GO" id="GO:0008233">
    <property type="term" value="F:peptidase activity"/>
    <property type="evidence" value="ECO:0007669"/>
    <property type="project" value="UniProtKB-UniRule"/>
</dbReference>
<keyword evidence="7 8" id="KW-0472">Membrane</keyword>
<evidence type="ECO:0000256" key="3">
    <source>
        <dbReference type="ARBA" id="ARBA00017057"/>
    </source>
</evidence>
<dbReference type="GO" id="GO:0006465">
    <property type="term" value="P:signal peptide processing"/>
    <property type="evidence" value="ECO:0007669"/>
    <property type="project" value="UniProtKB-UniRule"/>
</dbReference>
<reference evidence="11 12" key="1">
    <citation type="journal article" date="2014" name="BMC Biol.">
        <title>A comprehensive evaluation of rodent malaria parasite genomes and gene expression.</title>
        <authorList>
            <person name="Otto T.D."/>
            <person name="Bohme U."/>
            <person name="Jackson A.P."/>
            <person name="Hunt M."/>
            <person name="Franke-Fayard B."/>
            <person name="Hoeijmakers W.A."/>
            <person name="Religa A.A."/>
            <person name="Robertson L."/>
            <person name="Sanders M."/>
            <person name="Ogun S.A."/>
            <person name="Cunningham D."/>
            <person name="Erhart A."/>
            <person name="Billker O."/>
            <person name="Khan S.M."/>
            <person name="Stunnenberg H.G."/>
            <person name="Langhorne J."/>
            <person name="Holder A.A."/>
            <person name="Waters A.P."/>
            <person name="Newbold C.I."/>
            <person name="Pain A."/>
            <person name="Berriman M."/>
            <person name="Janse C.J."/>
        </authorList>
    </citation>
    <scope>NUCLEOTIDE SEQUENCE [LARGE SCALE GENOMIC DNA]</scope>
    <source>
        <strain evidence="10 11">17X</strain>
        <strain evidence="9 12">YM</strain>
    </source>
</reference>
<dbReference type="KEGG" id="pyo:PY17X_1221000"/>
<dbReference type="InterPro" id="IPR009582">
    <property type="entry name" value="Spc2/SPCS2"/>
</dbReference>
<organism evidence="10 11">
    <name type="scientific">Plasmodium yoelii</name>
    <dbReference type="NCBI Taxonomy" id="5861"/>
    <lineage>
        <taxon>Eukaryota</taxon>
        <taxon>Sar</taxon>
        <taxon>Alveolata</taxon>
        <taxon>Apicomplexa</taxon>
        <taxon>Aconoidasida</taxon>
        <taxon>Haemosporida</taxon>
        <taxon>Plasmodiidae</taxon>
        <taxon>Plasmodium</taxon>
        <taxon>Plasmodium (Vinckeia)</taxon>
    </lineage>
</organism>
<reference evidence="10" key="4">
    <citation type="submission" date="2019-05" db="EMBL/GenBank/DDBJ databases">
        <authorList>
            <consortium name="Pathogen Informatics"/>
        </authorList>
    </citation>
    <scope>NUCLEOTIDE SEQUENCE</scope>
    <source>
        <strain evidence="10">17X</strain>
    </source>
</reference>